<proteinExistence type="predicted"/>
<dbReference type="RefSeq" id="XP_025370194.1">
    <property type="nucleotide sequence ID" value="XM_025510011.1"/>
</dbReference>
<reference evidence="2 3" key="1">
    <citation type="journal article" date="2018" name="Mol. Biol. Evol.">
        <title>Broad Genomic Sampling Reveals a Smut Pathogenic Ancestry of the Fungal Clade Ustilaginomycotina.</title>
        <authorList>
            <person name="Kijpornyongpan T."/>
            <person name="Mondo S.J."/>
            <person name="Barry K."/>
            <person name="Sandor L."/>
            <person name="Lee J."/>
            <person name="Lipzen A."/>
            <person name="Pangilinan J."/>
            <person name="LaButti K."/>
            <person name="Hainaut M."/>
            <person name="Henrissat B."/>
            <person name="Grigoriev I.V."/>
            <person name="Spatafora J.W."/>
            <person name="Aime M.C."/>
        </authorList>
    </citation>
    <scope>NUCLEOTIDE SEQUENCE [LARGE SCALE GENOMIC DNA]</scope>
    <source>
        <strain evidence="2 3">MCA 4658</strain>
    </source>
</reference>
<dbReference type="GeneID" id="37031881"/>
<dbReference type="PANTHER" id="PTHR40462">
    <property type="entry name" value="CHROMOSOME 1, WHOLE GENOME SHOTGUN SEQUENCE"/>
    <property type="match status" value="1"/>
</dbReference>
<dbReference type="Proteomes" id="UP000245783">
    <property type="component" value="Unassembled WGS sequence"/>
</dbReference>
<protein>
    <submittedName>
        <fullName evidence="2">Uncharacterized protein</fullName>
    </submittedName>
</protein>
<keyword evidence="3" id="KW-1185">Reference proteome</keyword>
<evidence type="ECO:0000313" key="2">
    <source>
        <dbReference type="EMBL" id="PWN43034.1"/>
    </source>
</evidence>
<evidence type="ECO:0000313" key="3">
    <source>
        <dbReference type="Proteomes" id="UP000245783"/>
    </source>
</evidence>
<gene>
    <name evidence="2" type="ORF">IE81DRAFT_101315</name>
</gene>
<organism evidence="2 3">
    <name type="scientific">Ceraceosorus guamensis</name>
    <dbReference type="NCBI Taxonomy" id="1522189"/>
    <lineage>
        <taxon>Eukaryota</taxon>
        <taxon>Fungi</taxon>
        <taxon>Dikarya</taxon>
        <taxon>Basidiomycota</taxon>
        <taxon>Ustilaginomycotina</taxon>
        <taxon>Exobasidiomycetes</taxon>
        <taxon>Ceraceosorales</taxon>
        <taxon>Ceraceosoraceae</taxon>
        <taxon>Ceraceosorus</taxon>
    </lineage>
</organism>
<dbReference type="EMBL" id="KZ819373">
    <property type="protein sequence ID" value="PWN43034.1"/>
    <property type="molecule type" value="Genomic_DNA"/>
</dbReference>
<name>A0A316W0H9_9BASI</name>
<feature type="region of interest" description="Disordered" evidence="1">
    <location>
        <begin position="13"/>
        <end position="35"/>
    </location>
</feature>
<accession>A0A316W0H9</accession>
<dbReference type="PANTHER" id="PTHR40462:SF1">
    <property type="entry name" value="EXPRESSED PROTEIN"/>
    <property type="match status" value="1"/>
</dbReference>
<dbReference type="AlphaFoldDB" id="A0A316W0H9"/>
<dbReference type="InParanoid" id="A0A316W0H9"/>
<sequence>MDGVFNKASDFLKNDKSGLGDAINNAGGGGAEGERREDYLDKGIDIVQERFLNEGKQDNETAIDQQKDNFIADQIRDRYKTLVEEGKRARLLRCEMHSGSYARVLGIAEPMH</sequence>
<evidence type="ECO:0000256" key="1">
    <source>
        <dbReference type="SAM" id="MobiDB-lite"/>
    </source>
</evidence>
<dbReference type="OrthoDB" id="3050608at2759"/>